<keyword evidence="1" id="KW-1133">Transmembrane helix</keyword>
<protein>
    <submittedName>
        <fullName evidence="2">Uncharacterized protein</fullName>
    </submittedName>
</protein>
<organism evidence="2 3">
    <name type="scientific">Bacillus cereus BAG5X1-1</name>
    <dbReference type="NCBI Taxonomy" id="1053189"/>
    <lineage>
        <taxon>Bacteria</taxon>
        <taxon>Bacillati</taxon>
        <taxon>Bacillota</taxon>
        <taxon>Bacilli</taxon>
        <taxon>Bacillales</taxon>
        <taxon>Bacillaceae</taxon>
        <taxon>Bacillus</taxon>
        <taxon>Bacillus cereus group</taxon>
    </lineage>
</organism>
<feature type="transmembrane region" description="Helical" evidence="1">
    <location>
        <begin position="228"/>
        <end position="245"/>
    </location>
</feature>
<accession>J8AGY5</accession>
<evidence type="ECO:0000256" key="1">
    <source>
        <dbReference type="SAM" id="Phobius"/>
    </source>
</evidence>
<dbReference type="EMBL" id="AHDJ01000034">
    <property type="protein sequence ID" value="EJQ42372.1"/>
    <property type="molecule type" value="Genomic_DNA"/>
</dbReference>
<keyword evidence="1" id="KW-0812">Transmembrane</keyword>
<proteinExistence type="predicted"/>
<keyword evidence="1" id="KW-0472">Membrane</keyword>
<comment type="caution">
    <text evidence="2">The sequence shown here is derived from an EMBL/GenBank/DDBJ whole genome shotgun (WGS) entry which is preliminary data.</text>
</comment>
<dbReference type="RefSeq" id="WP_002201303.1">
    <property type="nucleotide sequence ID" value="NZ_JH791996.1"/>
</dbReference>
<name>J8AGY5_BACCE</name>
<dbReference type="AlphaFoldDB" id="J8AGY5"/>
<reference evidence="2 3" key="1">
    <citation type="submission" date="2012-04" db="EMBL/GenBank/DDBJ databases">
        <title>The Genome Sequence of Bacillus cereus BAG5X1-1.</title>
        <authorList>
            <consortium name="The Broad Institute Genome Sequencing Platform"/>
            <consortium name="The Broad Institute Genome Sequencing Center for Infectious Disease"/>
            <person name="Feldgarden M."/>
            <person name="Van der Auwera G.A."/>
            <person name="Mahillon J."/>
            <person name="Duprez V."/>
            <person name="Timmery S."/>
            <person name="Mattelet C."/>
            <person name="Dierick K."/>
            <person name="Sun M."/>
            <person name="Yu Z."/>
            <person name="Zhu L."/>
            <person name="Hu X."/>
            <person name="Shank E.B."/>
            <person name="Swiecicka I."/>
            <person name="Hansen B.M."/>
            <person name="Andrup L."/>
            <person name="Young S.K."/>
            <person name="Zeng Q."/>
            <person name="Gargeya S."/>
            <person name="Fitzgerald M."/>
            <person name="Haas B."/>
            <person name="Abouelleil A."/>
            <person name="Alvarado L."/>
            <person name="Arachchi H.M."/>
            <person name="Berlin A."/>
            <person name="Chapman S.B."/>
            <person name="Goldberg J."/>
            <person name="Griggs A."/>
            <person name="Gujja S."/>
            <person name="Hansen M."/>
            <person name="Howarth C."/>
            <person name="Imamovic A."/>
            <person name="Larimer J."/>
            <person name="McCowen C."/>
            <person name="Montmayeur A."/>
            <person name="Murphy C."/>
            <person name="Neiman D."/>
            <person name="Pearson M."/>
            <person name="Priest M."/>
            <person name="Roberts A."/>
            <person name="Saif S."/>
            <person name="Shea T."/>
            <person name="Sisk P."/>
            <person name="Sykes S."/>
            <person name="Wortman J."/>
            <person name="Nusbaum C."/>
            <person name="Birren B."/>
        </authorList>
    </citation>
    <scope>NUCLEOTIDE SEQUENCE [LARGE SCALE GENOMIC DNA]</scope>
    <source>
        <strain evidence="2 3">BAG5X1-1</strain>
    </source>
</reference>
<gene>
    <name evidence="2" type="ORF">IEE_03937</name>
</gene>
<evidence type="ECO:0000313" key="2">
    <source>
        <dbReference type="EMBL" id="EJQ42372.1"/>
    </source>
</evidence>
<dbReference type="HOGENOM" id="CLU_1122815_0_0_9"/>
<dbReference type="Proteomes" id="UP000006600">
    <property type="component" value="Unassembled WGS sequence"/>
</dbReference>
<evidence type="ECO:0000313" key="3">
    <source>
        <dbReference type="Proteomes" id="UP000006600"/>
    </source>
</evidence>
<dbReference type="PATRIC" id="fig|1053189.3.peg.4008"/>
<sequence length="246" mass="29078">MFNRFFDAQKHNKDFKFNDLKGLNDIGDGQSKIQIIGQLDFFTKKTLYENYEVIAKNLKVYPTIELYPRGYELEGGFGGFYNSDTNHIDMVDHYYLVSILSHEMRHAFQFIYFPDLYFNTEYSSAREYLNCSVERDARGYALDYCLAREYWEEAEYCKKSEEQNELVIQGRLSPSEIGLNNNYFRENPSKASIVSRNYHFDQNFIVEEVHKDQTLKVIRGDFDRKSGYIKFIVMIVMIITIIGFIV</sequence>